<feature type="coiled-coil region" evidence="1">
    <location>
        <begin position="269"/>
        <end position="296"/>
    </location>
</feature>
<gene>
    <name evidence="3" type="ORF">LTR97_004748</name>
</gene>
<reference evidence="3" key="1">
    <citation type="submission" date="2023-08" db="EMBL/GenBank/DDBJ databases">
        <title>Black Yeasts Isolated from many extreme environments.</title>
        <authorList>
            <person name="Coleine C."/>
            <person name="Stajich J.E."/>
            <person name="Selbmann L."/>
        </authorList>
    </citation>
    <scope>NUCLEOTIDE SEQUENCE</scope>
    <source>
        <strain evidence="3">CCFEE 5810</strain>
    </source>
</reference>
<keyword evidence="1" id="KW-0175">Coiled coil</keyword>
<dbReference type="Proteomes" id="UP001310594">
    <property type="component" value="Unassembled WGS sequence"/>
</dbReference>
<evidence type="ECO:0000313" key="3">
    <source>
        <dbReference type="EMBL" id="KAK5701930.1"/>
    </source>
</evidence>
<accession>A0AAN7W8X4</accession>
<name>A0AAN7W8X4_9PEZI</name>
<feature type="region of interest" description="Disordered" evidence="2">
    <location>
        <begin position="32"/>
        <end position="61"/>
    </location>
</feature>
<feature type="region of interest" description="Disordered" evidence="2">
    <location>
        <begin position="303"/>
        <end position="328"/>
    </location>
</feature>
<comment type="caution">
    <text evidence="3">The sequence shown here is derived from an EMBL/GenBank/DDBJ whole genome shotgun (WGS) entry which is preliminary data.</text>
</comment>
<evidence type="ECO:0000256" key="1">
    <source>
        <dbReference type="SAM" id="Coils"/>
    </source>
</evidence>
<sequence length="341" mass="39107">MLQGIWGPADDIHMHAFTFTYPRSFTLRPNPVKMSDQLPFRSDSDNNNEGENNDSDAGTSNFPIRDAIHTALLQDLDSQQHTIIVLDNLRQCFETHNISLKAENDNLRSLVATLMKRDADSPPSQDSDAAYFLSLHQELARKHEIIEELEVAKHMIAKELEEAKQSVDKVEEKHKMELQWARSGKWCLEGFVDKLEKKNGVLENAKQAVEGRNEILEMLNGNLEALVGSLKKRVGIEMNRVDDLEKHSAVKDKLITSQERLLMGQDKTIMEKNQSIKTLKREKKRLKNDRRVFKKERRMVVARVEESDGEREDEAEGQDSECEDQGEWLVGEEVVMDEAIN</sequence>
<evidence type="ECO:0000313" key="4">
    <source>
        <dbReference type="Proteomes" id="UP001310594"/>
    </source>
</evidence>
<feature type="compositionally biased region" description="Acidic residues" evidence="2">
    <location>
        <begin position="307"/>
        <end position="326"/>
    </location>
</feature>
<proteinExistence type="predicted"/>
<evidence type="ECO:0000256" key="2">
    <source>
        <dbReference type="SAM" id="MobiDB-lite"/>
    </source>
</evidence>
<protein>
    <submittedName>
        <fullName evidence="3">Uncharacterized protein</fullName>
    </submittedName>
</protein>
<feature type="coiled-coil region" evidence="1">
    <location>
        <begin position="146"/>
        <end position="212"/>
    </location>
</feature>
<organism evidence="3 4">
    <name type="scientific">Elasticomyces elasticus</name>
    <dbReference type="NCBI Taxonomy" id="574655"/>
    <lineage>
        <taxon>Eukaryota</taxon>
        <taxon>Fungi</taxon>
        <taxon>Dikarya</taxon>
        <taxon>Ascomycota</taxon>
        <taxon>Pezizomycotina</taxon>
        <taxon>Dothideomycetes</taxon>
        <taxon>Dothideomycetidae</taxon>
        <taxon>Mycosphaerellales</taxon>
        <taxon>Teratosphaeriaceae</taxon>
        <taxon>Elasticomyces</taxon>
    </lineage>
</organism>
<dbReference type="EMBL" id="JAVRQU010000006">
    <property type="protein sequence ID" value="KAK5701930.1"/>
    <property type="molecule type" value="Genomic_DNA"/>
</dbReference>
<dbReference type="AlphaFoldDB" id="A0AAN7W8X4"/>